<evidence type="ECO:0000256" key="2">
    <source>
        <dbReference type="SAM" id="Phobius"/>
    </source>
</evidence>
<feature type="compositionally biased region" description="Polar residues" evidence="1">
    <location>
        <begin position="57"/>
        <end position="70"/>
    </location>
</feature>
<feature type="region of interest" description="Disordered" evidence="1">
    <location>
        <begin position="57"/>
        <end position="105"/>
    </location>
</feature>
<organism evidence="3 4">
    <name type="scientific">Levilactobacillus suantsaiihabitans</name>
    <dbReference type="NCBI Taxonomy" id="2487722"/>
    <lineage>
        <taxon>Bacteria</taxon>
        <taxon>Bacillati</taxon>
        <taxon>Bacillota</taxon>
        <taxon>Bacilli</taxon>
        <taxon>Lactobacillales</taxon>
        <taxon>Lactobacillaceae</taxon>
        <taxon>Levilactobacillus</taxon>
    </lineage>
</organism>
<dbReference type="OrthoDB" id="2300976at2"/>
<evidence type="ECO:0000313" key="4">
    <source>
        <dbReference type="Proteomes" id="UP000297348"/>
    </source>
</evidence>
<dbReference type="Proteomes" id="UP000297348">
    <property type="component" value="Unassembled WGS sequence"/>
</dbReference>
<evidence type="ECO:0000256" key="1">
    <source>
        <dbReference type="SAM" id="MobiDB-lite"/>
    </source>
</evidence>
<dbReference type="RefSeq" id="WP_125575019.1">
    <property type="nucleotide sequence ID" value="NZ_RKLX01000001.1"/>
</dbReference>
<feature type="compositionally biased region" description="Basic and acidic residues" evidence="1">
    <location>
        <begin position="82"/>
        <end position="91"/>
    </location>
</feature>
<dbReference type="EMBL" id="RKLX01000001">
    <property type="protein sequence ID" value="TGD20309.1"/>
    <property type="molecule type" value="Genomic_DNA"/>
</dbReference>
<feature type="transmembrane region" description="Helical" evidence="2">
    <location>
        <begin position="36"/>
        <end position="54"/>
    </location>
</feature>
<keyword evidence="2" id="KW-0812">Transmembrane</keyword>
<feature type="transmembrane region" description="Helical" evidence="2">
    <location>
        <begin position="6"/>
        <end position="24"/>
    </location>
</feature>
<keyword evidence="4" id="KW-1185">Reference proteome</keyword>
<keyword evidence="2" id="KW-1133">Transmembrane helix</keyword>
<sequence>MGVVHIVAEVIVFFAAILLIYYFFQITQVLGDRKKNIRYLIISAVVLFIAYPVSNLSGKKTVNPSTQISDQVRKVQKKHQQKKESEKKESQQKSSSNSADQSDSK</sequence>
<accession>A0A4Z0JEA8</accession>
<feature type="compositionally biased region" description="Low complexity" evidence="1">
    <location>
        <begin position="92"/>
        <end position="105"/>
    </location>
</feature>
<proteinExistence type="predicted"/>
<reference evidence="3 4" key="1">
    <citation type="submission" date="2018-10" db="EMBL/GenBank/DDBJ databases">
        <title>Lactobacillus sp. R7 and Lactobacillus sp. R19 isolated from fermented mustard green product of Taiwan.</title>
        <authorList>
            <person name="Lin S.-T."/>
        </authorList>
    </citation>
    <scope>NUCLEOTIDE SEQUENCE [LARGE SCALE GENOMIC DNA]</scope>
    <source>
        <strain evidence="3 4">BCRC 81129</strain>
    </source>
</reference>
<protein>
    <submittedName>
        <fullName evidence="3">Uncharacterized protein</fullName>
    </submittedName>
</protein>
<evidence type="ECO:0000313" key="3">
    <source>
        <dbReference type="EMBL" id="TGD20309.1"/>
    </source>
</evidence>
<name>A0A4Z0JEA8_9LACO</name>
<keyword evidence="2" id="KW-0472">Membrane</keyword>
<gene>
    <name evidence="3" type="ORF">EGT51_00735</name>
</gene>
<comment type="caution">
    <text evidence="3">The sequence shown here is derived from an EMBL/GenBank/DDBJ whole genome shotgun (WGS) entry which is preliminary data.</text>
</comment>
<dbReference type="AlphaFoldDB" id="A0A4Z0JEA8"/>